<dbReference type="SUPFAM" id="SSF111171">
    <property type="entry name" value="Rbstp2229 protein"/>
    <property type="match status" value="1"/>
</dbReference>
<evidence type="ECO:0000313" key="2">
    <source>
        <dbReference type="Proteomes" id="UP000294937"/>
    </source>
</evidence>
<name>A0A4R3L4Y0_9BACL</name>
<dbReference type="InterPro" id="IPR015062">
    <property type="entry name" value="DUF1885"/>
</dbReference>
<dbReference type="Gene3D" id="3.30.310.120">
    <property type="entry name" value="Rbstp2229 like protein"/>
    <property type="match status" value="1"/>
</dbReference>
<dbReference type="Gene3D" id="1.20.5.850">
    <property type="entry name" value="Rbstp2229 protein"/>
    <property type="match status" value="1"/>
</dbReference>
<dbReference type="InterPro" id="IPR036294">
    <property type="entry name" value="Rbstp2229-like_sf"/>
</dbReference>
<dbReference type="RefSeq" id="WP_131924061.1">
    <property type="nucleotide sequence ID" value="NZ_SMAG01000003.1"/>
</dbReference>
<dbReference type="Pfam" id="PF08968">
    <property type="entry name" value="DUF1885"/>
    <property type="match status" value="1"/>
</dbReference>
<organism evidence="1 2">
    <name type="scientific">Hazenella coriacea</name>
    <dbReference type="NCBI Taxonomy" id="1179467"/>
    <lineage>
        <taxon>Bacteria</taxon>
        <taxon>Bacillati</taxon>
        <taxon>Bacillota</taxon>
        <taxon>Bacilli</taxon>
        <taxon>Bacillales</taxon>
        <taxon>Thermoactinomycetaceae</taxon>
        <taxon>Hazenella</taxon>
    </lineage>
</organism>
<dbReference type="EMBL" id="SMAG01000003">
    <property type="protein sequence ID" value="TCS94669.1"/>
    <property type="molecule type" value="Genomic_DNA"/>
</dbReference>
<protein>
    <submittedName>
        <fullName evidence="1">Uncharacterized protein DUF1885</fullName>
    </submittedName>
</protein>
<dbReference type="Proteomes" id="UP000294937">
    <property type="component" value="Unassembled WGS sequence"/>
</dbReference>
<proteinExistence type="predicted"/>
<gene>
    <name evidence="1" type="ORF">EDD58_10381</name>
</gene>
<keyword evidence="2" id="KW-1185">Reference proteome</keyword>
<dbReference type="OrthoDB" id="2966171at2"/>
<dbReference type="AlphaFoldDB" id="A0A4R3L4Y0"/>
<reference evidence="1 2" key="1">
    <citation type="submission" date="2019-03" db="EMBL/GenBank/DDBJ databases">
        <title>Genomic Encyclopedia of Type Strains, Phase IV (KMG-IV): sequencing the most valuable type-strain genomes for metagenomic binning, comparative biology and taxonomic classification.</title>
        <authorList>
            <person name="Goeker M."/>
        </authorList>
    </citation>
    <scope>NUCLEOTIDE SEQUENCE [LARGE SCALE GENOMIC DNA]</scope>
    <source>
        <strain evidence="1 2">DSM 45707</strain>
    </source>
</reference>
<sequence>MSKSAYIRLVKGSKQSEITLDEVKQLLIHYQEMTGYTGQQLSWDYQQAAFPYEMTEKEQEGICYLVLKGKNPEENNYLMIGHGQEEESGTQYVQIVLPDRATHGDLAKANEFSKYLAKKLAGELQLLNGRIMYFNQRKG</sequence>
<accession>A0A4R3L4Y0</accession>
<evidence type="ECO:0000313" key="1">
    <source>
        <dbReference type="EMBL" id="TCS94669.1"/>
    </source>
</evidence>
<comment type="caution">
    <text evidence="1">The sequence shown here is derived from an EMBL/GenBank/DDBJ whole genome shotgun (WGS) entry which is preliminary data.</text>
</comment>